<name>R7Z198_CONA1</name>
<organism evidence="2 3">
    <name type="scientific">Coniosporium apollinis (strain CBS 100218)</name>
    <name type="common">Rock-inhabiting black yeast</name>
    <dbReference type="NCBI Taxonomy" id="1168221"/>
    <lineage>
        <taxon>Eukaryota</taxon>
        <taxon>Fungi</taxon>
        <taxon>Dikarya</taxon>
        <taxon>Ascomycota</taxon>
        <taxon>Pezizomycotina</taxon>
        <taxon>Dothideomycetes</taxon>
        <taxon>Dothideomycetes incertae sedis</taxon>
        <taxon>Coniosporium</taxon>
    </lineage>
</organism>
<dbReference type="HOGENOM" id="CLU_057385_0_0_1"/>
<keyword evidence="3" id="KW-1185">Reference proteome</keyword>
<dbReference type="InterPro" id="IPR032675">
    <property type="entry name" value="LRR_dom_sf"/>
</dbReference>
<protein>
    <submittedName>
        <fullName evidence="2">Uncharacterized protein</fullName>
    </submittedName>
</protein>
<sequence>MATLPATAPSQPVDPAQAQGAQIPLQDFSLPQFPPQAGGLKALTLTSDIKLDEYTNLLKNDVATLPQLPRGIESLTLELFSLGYPPGFLSALSERLPNIKSLVIYSQLFSGITEESQKDAEAFFEKAQNLRALHLLDVFARPHFFGAVGPKLAKRQKGLMFLEVNYSFRHEDEDFLTRVPAPELPSLIGPGLITCAFNVSTPDVTDDPEDPTNIDEEGKERQGKKEGVMAFNKTQSPVLVEKLTEEDTRPRGLKVLNTTLYTLSLHSLGKILAAHKGLLVLSATVEVEPTEECKKELLEVLQACPDLEQVEIVGNPSLQFYMAISNPRQQALEKAFPSAEDLQQLSAKCPKLISFKANVLRTTSMGTVEWTKEGGFWKGGVTRPNDTAETSTTR</sequence>
<dbReference type="EMBL" id="JH767589">
    <property type="protein sequence ID" value="EON67676.1"/>
    <property type="molecule type" value="Genomic_DNA"/>
</dbReference>
<reference evidence="3" key="1">
    <citation type="submission" date="2012-06" db="EMBL/GenBank/DDBJ databases">
        <title>The genome sequence of Coniosporium apollinis CBS 100218.</title>
        <authorList>
            <consortium name="The Broad Institute Genome Sequencing Platform"/>
            <person name="Cuomo C."/>
            <person name="Gorbushina A."/>
            <person name="Noack S."/>
            <person name="Walker B."/>
            <person name="Young S.K."/>
            <person name="Zeng Q."/>
            <person name="Gargeya S."/>
            <person name="Fitzgerald M."/>
            <person name="Haas B."/>
            <person name="Abouelleil A."/>
            <person name="Alvarado L."/>
            <person name="Arachchi H.M."/>
            <person name="Berlin A.M."/>
            <person name="Chapman S.B."/>
            <person name="Goldberg J."/>
            <person name="Griggs A."/>
            <person name="Gujja S."/>
            <person name="Hansen M."/>
            <person name="Howarth C."/>
            <person name="Imamovic A."/>
            <person name="Larimer J."/>
            <person name="McCowan C."/>
            <person name="Montmayeur A."/>
            <person name="Murphy C."/>
            <person name="Neiman D."/>
            <person name="Pearson M."/>
            <person name="Priest M."/>
            <person name="Roberts A."/>
            <person name="Saif S."/>
            <person name="Shea T."/>
            <person name="Sisk P."/>
            <person name="Sykes S."/>
            <person name="Wortman J."/>
            <person name="Nusbaum C."/>
            <person name="Birren B."/>
        </authorList>
    </citation>
    <scope>NUCLEOTIDE SEQUENCE [LARGE SCALE GENOMIC DNA]</scope>
    <source>
        <strain evidence="3">CBS 100218</strain>
    </source>
</reference>
<proteinExistence type="predicted"/>
<dbReference type="Proteomes" id="UP000016924">
    <property type="component" value="Unassembled WGS sequence"/>
</dbReference>
<dbReference type="RefSeq" id="XP_007782993.1">
    <property type="nucleotide sequence ID" value="XM_007784803.1"/>
</dbReference>
<accession>R7Z198</accession>
<feature type="compositionally biased region" description="Basic and acidic residues" evidence="1">
    <location>
        <begin position="216"/>
        <end position="226"/>
    </location>
</feature>
<feature type="compositionally biased region" description="Acidic residues" evidence="1">
    <location>
        <begin position="204"/>
        <end position="215"/>
    </location>
</feature>
<dbReference type="Gene3D" id="3.80.10.10">
    <property type="entry name" value="Ribonuclease Inhibitor"/>
    <property type="match status" value="1"/>
</dbReference>
<feature type="region of interest" description="Disordered" evidence="1">
    <location>
        <begin position="202"/>
        <end position="226"/>
    </location>
</feature>
<dbReference type="AlphaFoldDB" id="R7Z198"/>
<evidence type="ECO:0000313" key="3">
    <source>
        <dbReference type="Proteomes" id="UP000016924"/>
    </source>
</evidence>
<dbReference type="OrthoDB" id="5356476at2759"/>
<evidence type="ECO:0000256" key="1">
    <source>
        <dbReference type="SAM" id="MobiDB-lite"/>
    </source>
</evidence>
<evidence type="ECO:0000313" key="2">
    <source>
        <dbReference type="EMBL" id="EON67676.1"/>
    </source>
</evidence>
<dbReference type="GeneID" id="19904130"/>
<dbReference type="STRING" id="1168221.R7Z198"/>
<dbReference type="eggNOG" id="ENOG502SS74">
    <property type="taxonomic scope" value="Eukaryota"/>
</dbReference>
<gene>
    <name evidence="2" type="ORF">W97_06819</name>
</gene>
<dbReference type="OMA" id="MEVQNPR"/>